<evidence type="ECO:0000313" key="3">
    <source>
        <dbReference type="Proteomes" id="UP001380186"/>
    </source>
</evidence>
<organism evidence="2 3">
    <name type="scientific">Chryseobacterium gambrini</name>
    <dbReference type="NCBI Taxonomy" id="373672"/>
    <lineage>
        <taxon>Bacteria</taxon>
        <taxon>Pseudomonadati</taxon>
        <taxon>Bacteroidota</taxon>
        <taxon>Flavobacteriia</taxon>
        <taxon>Flavobacteriales</taxon>
        <taxon>Weeksellaceae</taxon>
        <taxon>Chryseobacterium group</taxon>
        <taxon>Chryseobacterium</taxon>
    </lineage>
</organism>
<name>A0ABM8K7P8_9FLAO</name>
<evidence type="ECO:0000313" key="2">
    <source>
        <dbReference type="EMBL" id="BEV05060.1"/>
    </source>
</evidence>
<protein>
    <submittedName>
        <fullName evidence="2">Uncharacterized protein</fullName>
    </submittedName>
</protein>
<feature type="region of interest" description="Disordered" evidence="1">
    <location>
        <begin position="1"/>
        <end position="27"/>
    </location>
</feature>
<keyword evidence="3" id="KW-1185">Reference proteome</keyword>
<sequence>MKNDRRKKREDKEEDQTSHSDSVPSNDNAAKTFKKVATLWNIYESSLYITYLAPVIDPVSTIAFNNEVSNLDNLKLLMPELIQGGKLPNVSETFMQNFFENKIKGFANAPLGLYSFYQNPDIIDAYPIRSGKILLDLNLLK</sequence>
<gene>
    <name evidence="2" type="ORF">CRDW_24340</name>
</gene>
<accession>A0ABM8K7P8</accession>
<evidence type="ECO:0000256" key="1">
    <source>
        <dbReference type="SAM" id="MobiDB-lite"/>
    </source>
</evidence>
<dbReference type="Proteomes" id="UP001380186">
    <property type="component" value="Chromosome"/>
</dbReference>
<reference evidence="2 3" key="1">
    <citation type="journal article" date="2020" name="Microbes Environ.">
        <title>Synthetic bacterial community of duckweed: a simple and stable system to study plant-microbe interactions.</title>
        <authorList>
            <person name="Ishizawa H."/>
            <person name="Tada M."/>
            <person name="Kuroda M."/>
            <person name="Inoue D."/>
            <person name="Futamata H."/>
            <person name="Ike M."/>
        </authorList>
    </citation>
    <scope>NUCLEOTIDE SEQUENCE [LARGE SCALE GENOMIC DNA]</scope>
    <source>
        <strain evidence="2 3">DW100</strain>
    </source>
</reference>
<proteinExistence type="predicted"/>
<dbReference type="EMBL" id="AP029022">
    <property type="protein sequence ID" value="BEV05060.1"/>
    <property type="molecule type" value="Genomic_DNA"/>
</dbReference>
<dbReference type="RefSeq" id="WP_338612820.1">
    <property type="nucleotide sequence ID" value="NZ_AP029022.1"/>
</dbReference>